<evidence type="ECO:0000259" key="2">
    <source>
        <dbReference type="PROSITE" id="PS50191"/>
    </source>
</evidence>
<dbReference type="CDD" id="cd00170">
    <property type="entry name" value="SEC14"/>
    <property type="match status" value="1"/>
</dbReference>
<dbReference type="InterPro" id="IPR001251">
    <property type="entry name" value="CRAL-TRIO_dom"/>
</dbReference>
<feature type="domain" description="CRAL-TRIO" evidence="2">
    <location>
        <begin position="100"/>
        <end position="260"/>
    </location>
</feature>
<evidence type="ECO:0000256" key="1">
    <source>
        <dbReference type="SAM" id="MobiDB-lite"/>
    </source>
</evidence>
<proteinExistence type="predicted"/>
<dbReference type="Gene3D" id="3.40.525.10">
    <property type="entry name" value="CRAL-TRIO lipid binding domain"/>
    <property type="match status" value="1"/>
</dbReference>
<feature type="region of interest" description="Disordered" evidence="1">
    <location>
        <begin position="1"/>
        <end position="24"/>
    </location>
</feature>
<dbReference type="KEGG" id="cput:CONPUDRAFT_49942"/>
<dbReference type="PANTHER" id="PTHR45824:SF29">
    <property type="entry name" value="GH16843P"/>
    <property type="match status" value="1"/>
</dbReference>
<dbReference type="PROSITE" id="PS50191">
    <property type="entry name" value="CRAL_TRIO"/>
    <property type="match status" value="1"/>
</dbReference>
<dbReference type="Proteomes" id="UP000053558">
    <property type="component" value="Unassembled WGS sequence"/>
</dbReference>
<dbReference type="SUPFAM" id="SSF46938">
    <property type="entry name" value="CRAL/TRIO N-terminal domain"/>
    <property type="match status" value="1"/>
</dbReference>
<dbReference type="AlphaFoldDB" id="A0A5M3MXQ8"/>
<comment type="caution">
    <text evidence="3">The sequence shown here is derived from an EMBL/GenBank/DDBJ whole genome shotgun (WGS) entry which is preliminary data.</text>
</comment>
<gene>
    <name evidence="3" type="ORF">CONPUDRAFT_49942</name>
</gene>
<organism evidence="3 4">
    <name type="scientific">Coniophora puteana (strain RWD-64-598)</name>
    <name type="common">Brown rot fungus</name>
    <dbReference type="NCBI Taxonomy" id="741705"/>
    <lineage>
        <taxon>Eukaryota</taxon>
        <taxon>Fungi</taxon>
        <taxon>Dikarya</taxon>
        <taxon>Basidiomycota</taxon>
        <taxon>Agaricomycotina</taxon>
        <taxon>Agaricomycetes</taxon>
        <taxon>Agaricomycetidae</taxon>
        <taxon>Boletales</taxon>
        <taxon>Coniophorineae</taxon>
        <taxon>Coniophoraceae</taxon>
        <taxon>Coniophora</taxon>
    </lineage>
</organism>
<dbReference type="OMA" id="DIHARPC"/>
<dbReference type="Pfam" id="PF00650">
    <property type="entry name" value="CRAL_TRIO"/>
    <property type="match status" value="1"/>
</dbReference>
<evidence type="ECO:0000313" key="3">
    <source>
        <dbReference type="EMBL" id="EIW83953.1"/>
    </source>
</evidence>
<reference evidence="4" key="1">
    <citation type="journal article" date="2012" name="Science">
        <title>The Paleozoic origin of enzymatic lignin decomposition reconstructed from 31 fungal genomes.</title>
        <authorList>
            <person name="Floudas D."/>
            <person name="Binder M."/>
            <person name="Riley R."/>
            <person name="Barry K."/>
            <person name="Blanchette R.A."/>
            <person name="Henrissat B."/>
            <person name="Martinez A.T."/>
            <person name="Otillar R."/>
            <person name="Spatafora J.W."/>
            <person name="Yadav J.S."/>
            <person name="Aerts A."/>
            <person name="Benoit I."/>
            <person name="Boyd A."/>
            <person name="Carlson A."/>
            <person name="Copeland A."/>
            <person name="Coutinho P.M."/>
            <person name="de Vries R.P."/>
            <person name="Ferreira P."/>
            <person name="Findley K."/>
            <person name="Foster B."/>
            <person name="Gaskell J."/>
            <person name="Glotzer D."/>
            <person name="Gorecki P."/>
            <person name="Heitman J."/>
            <person name="Hesse C."/>
            <person name="Hori C."/>
            <person name="Igarashi K."/>
            <person name="Jurgens J.A."/>
            <person name="Kallen N."/>
            <person name="Kersten P."/>
            <person name="Kohler A."/>
            <person name="Kuees U."/>
            <person name="Kumar T.K.A."/>
            <person name="Kuo A."/>
            <person name="LaButti K."/>
            <person name="Larrondo L.F."/>
            <person name="Lindquist E."/>
            <person name="Ling A."/>
            <person name="Lombard V."/>
            <person name="Lucas S."/>
            <person name="Lundell T."/>
            <person name="Martin R."/>
            <person name="McLaughlin D.J."/>
            <person name="Morgenstern I."/>
            <person name="Morin E."/>
            <person name="Murat C."/>
            <person name="Nagy L.G."/>
            <person name="Nolan M."/>
            <person name="Ohm R.A."/>
            <person name="Patyshakuliyeva A."/>
            <person name="Rokas A."/>
            <person name="Ruiz-Duenas F.J."/>
            <person name="Sabat G."/>
            <person name="Salamov A."/>
            <person name="Samejima M."/>
            <person name="Schmutz J."/>
            <person name="Slot J.C."/>
            <person name="St John F."/>
            <person name="Stenlid J."/>
            <person name="Sun H."/>
            <person name="Sun S."/>
            <person name="Syed K."/>
            <person name="Tsang A."/>
            <person name="Wiebenga A."/>
            <person name="Young D."/>
            <person name="Pisabarro A."/>
            <person name="Eastwood D.C."/>
            <person name="Martin F."/>
            <person name="Cullen D."/>
            <person name="Grigoriev I.V."/>
            <person name="Hibbett D.S."/>
        </authorList>
    </citation>
    <scope>NUCLEOTIDE SEQUENCE [LARGE SCALE GENOMIC DNA]</scope>
    <source>
        <strain evidence="4">RWD-64-598 SS2</strain>
    </source>
</reference>
<name>A0A5M3MXQ8_CONPW</name>
<sequence length="323" mass="37017">MSSSPVSYPLPVPNATKAAPPAELSEKEQGLYNKVYEHFTQESYLLPDSEDGTLKEQEKMWLSYECLLRYLRAVKWNSAEEAIQRLETTLKWRRDYGLYDTITPDSVQPEALTGKEFLFGFDTHGRPAQYMLPSRQNTEESPRQMQFTVWYIERTIDLMGPGVETLALMIDYADKAKNPSLATARTFLAIFQTHYPERLGLALILNVPWLLNAFYKLVTPFIDPVTRTKMRFNPVATADGLIFELDQLAKSWGGEHEFEYKHEEYWPKLVEMCEARRAALFEIWKGMGGTIGLREYDMKMKLASQKDEPADAALAQASEAVEA</sequence>
<dbReference type="InterPro" id="IPR011074">
    <property type="entry name" value="CRAL/TRIO_N_dom"/>
</dbReference>
<dbReference type="GO" id="GO:0008526">
    <property type="term" value="F:phosphatidylinositol transfer activity"/>
    <property type="evidence" value="ECO:0007669"/>
    <property type="project" value="TreeGrafter"/>
</dbReference>
<dbReference type="RefSeq" id="XP_007765269.1">
    <property type="nucleotide sequence ID" value="XM_007767079.1"/>
</dbReference>
<dbReference type="GeneID" id="19207364"/>
<dbReference type="PANTHER" id="PTHR45824">
    <property type="entry name" value="GH16843P"/>
    <property type="match status" value="1"/>
</dbReference>
<protein>
    <submittedName>
        <fullName evidence="3">CRAL TRIO domain-containing protein</fullName>
    </submittedName>
</protein>
<keyword evidence="4" id="KW-1185">Reference proteome</keyword>
<accession>A0A5M3MXQ8</accession>
<dbReference type="EMBL" id="JH711575">
    <property type="protein sequence ID" value="EIW83953.1"/>
    <property type="molecule type" value="Genomic_DNA"/>
</dbReference>
<dbReference type="InterPro" id="IPR036273">
    <property type="entry name" value="CRAL/TRIO_N_dom_sf"/>
</dbReference>
<dbReference type="SUPFAM" id="SSF52087">
    <property type="entry name" value="CRAL/TRIO domain"/>
    <property type="match status" value="1"/>
</dbReference>
<dbReference type="InterPro" id="IPR052578">
    <property type="entry name" value="PI_Transfer_CRAL-TRIO"/>
</dbReference>
<dbReference type="InterPro" id="IPR036865">
    <property type="entry name" value="CRAL-TRIO_dom_sf"/>
</dbReference>
<evidence type="ECO:0000313" key="4">
    <source>
        <dbReference type="Proteomes" id="UP000053558"/>
    </source>
</evidence>
<dbReference type="Pfam" id="PF03765">
    <property type="entry name" value="CRAL_TRIO_N"/>
    <property type="match status" value="1"/>
</dbReference>
<dbReference type="OrthoDB" id="75724at2759"/>
<dbReference type="SMART" id="SM00516">
    <property type="entry name" value="SEC14"/>
    <property type="match status" value="1"/>
</dbReference>